<sequence length="164" mass="17177">TQENVSFTHVDSDSISIGNGNNADGSKPIVTLTSDNGALKVANKNNEAVKITNVAPAELSENSKDAVNGSQLYSLGDSVTNIFGGNTTFNPADGKGKVEGFKFQVTKEGNTVPHGDEAQNVYDALGNLNKYINAGIKIGNNEGTKISDLTPTEQLNFVDGDNVS</sequence>
<evidence type="ECO:0000259" key="1">
    <source>
        <dbReference type="Pfam" id="PF05662"/>
    </source>
</evidence>
<evidence type="ECO:0000313" key="3">
    <source>
        <dbReference type="Proteomes" id="UP000269923"/>
    </source>
</evidence>
<dbReference type="GO" id="GO:0019867">
    <property type="term" value="C:outer membrane"/>
    <property type="evidence" value="ECO:0007669"/>
    <property type="project" value="InterPro"/>
</dbReference>
<name>A0A3P1ZWN0_9NEIS</name>
<dbReference type="AlphaFoldDB" id="A0A3P1ZWN0"/>
<organism evidence="2 3">
    <name type="scientific">Conchiformibius steedae</name>
    <dbReference type="NCBI Taxonomy" id="153493"/>
    <lineage>
        <taxon>Bacteria</taxon>
        <taxon>Pseudomonadati</taxon>
        <taxon>Pseudomonadota</taxon>
        <taxon>Betaproteobacteria</taxon>
        <taxon>Neisseriales</taxon>
        <taxon>Neisseriaceae</taxon>
        <taxon>Conchiformibius</taxon>
    </lineage>
</organism>
<evidence type="ECO:0000313" key="2">
    <source>
        <dbReference type="EMBL" id="RRD87195.1"/>
    </source>
</evidence>
<proteinExistence type="predicted"/>
<accession>A0A3P1ZWN0</accession>
<reference evidence="2 3" key="1">
    <citation type="submission" date="2018-11" db="EMBL/GenBank/DDBJ databases">
        <title>Genomes From Bacteria Associated with the Canine Oral Cavity: a Test Case for Automated Genome-Based Taxonomic Assignment.</title>
        <authorList>
            <person name="Coil D.A."/>
            <person name="Jospin G."/>
            <person name="Darling A.E."/>
            <person name="Wallis C."/>
            <person name="Davis I.J."/>
            <person name="Harris S."/>
            <person name="Eisen J.A."/>
            <person name="Holcombe L.J."/>
            <person name="O'Flynn C."/>
        </authorList>
    </citation>
    <scope>NUCLEOTIDE SEQUENCE [LARGE SCALE GENOMIC DNA]</scope>
    <source>
        <strain evidence="2 3">COT-280</strain>
    </source>
</reference>
<dbReference type="SUPFAM" id="SSF101967">
    <property type="entry name" value="Adhesin YadA, collagen-binding domain"/>
    <property type="match status" value="1"/>
</dbReference>
<feature type="domain" description="Trimeric autotransporter adhesin YadA-like stalk" evidence="1">
    <location>
        <begin position="50"/>
        <end position="92"/>
    </location>
</feature>
<gene>
    <name evidence="2" type="ORF">EII21_11660</name>
</gene>
<feature type="non-terminal residue" evidence="2">
    <location>
        <position position="1"/>
    </location>
</feature>
<comment type="caution">
    <text evidence="2">The sequence shown here is derived from an EMBL/GenBank/DDBJ whole genome shotgun (WGS) entry which is preliminary data.</text>
</comment>
<dbReference type="EMBL" id="RQYC01000088">
    <property type="protein sequence ID" value="RRD87195.1"/>
    <property type="molecule type" value="Genomic_DNA"/>
</dbReference>
<protein>
    <recommendedName>
        <fullName evidence="1">Trimeric autotransporter adhesin YadA-like stalk domain-containing protein</fullName>
    </recommendedName>
</protein>
<keyword evidence="3" id="KW-1185">Reference proteome</keyword>
<feature type="non-terminal residue" evidence="2">
    <location>
        <position position="164"/>
    </location>
</feature>
<dbReference type="InterPro" id="IPR011049">
    <property type="entry name" value="Serralysin-like_metalloprot_C"/>
</dbReference>
<dbReference type="InterPro" id="IPR008635">
    <property type="entry name" value="Coiled_stalk_dom"/>
</dbReference>
<dbReference type="Pfam" id="PF05662">
    <property type="entry name" value="YadA_stalk"/>
    <property type="match status" value="1"/>
</dbReference>
<dbReference type="Proteomes" id="UP000269923">
    <property type="component" value="Unassembled WGS sequence"/>
</dbReference>
<dbReference type="Gene3D" id="2.150.10.10">
    <property type="entry name" value="Serralysin-like metalloprotease, C-terminal"/>
    <property type="match status" value="1"/>
</dbReference>